<dbReference type="EMBL" id="KM038606">
    <property type="protein sequence ID" value="AIG56067.1"/>
    <property type="molecule type" value="Genomic_DNA"/>
</dbReference>
<reference evidence="3" key="1">
    <citation type="journal article" date="2014" name="Genome Biol. Evol.">
        <title>The secreted proteins of Achlya hypogyna and Thraustotheca clavata identify the ancestral oomycete secretome and reveal gene acquisitions by horizontal gene transfer.</title>
        <authorList>
            <person name="Misner I."/>
            <person name="Blouin N."/>
            <person name="Leonard G."/>
            <person name="Richards T.A."/>
            <person name="Lane C.E."/>
        </authorList>
    </citation>
    <scope>NUCLEOTIDE SEQUENCE</scope>
    <source>
        <strain evidence="3">ATCC 48635</strain>
    </source>
</reference>
<evidence type="ECO:0000313" key="3">
    <source>
        <dbReference type="EMBL" id="AIG56067.1"/>
    </source>
</evidence>
<organism evidence="3">
    <name type="scientific">Achlya hypogyna</name>
    <name type="common">Oomycete</name>
    <name type="synonym">Protoachlya hypogyna</name>
    <dbReference type="NCBI Taxonomy" id="1202772"/>
    <lineage>
        <taxon>Eukaryota</taxon>
        <taxon>Sar</taxon>
        <taxon>Stramenopiles</taxon>
        <taxon>Oomycota</taxon>
        <taxon>Saprolegniomycetes</taxon>
        <taxon>Saprolegniales</taxon>
        <taxon>Achlyaceae</taxon>
        <taxon>Achlya</taxon>
    </lineage>
</organism>
<proteinExistence type="predicted"/>
<feature type="region of interest" description="Disordered" evidence="1">
    <location>
        <begin position="223"/>
        <end position="294"/>
    </location>
</feature>
<feature type="region of interest" description="Disordered" evidence="1">
    <location>
        <begin position="166"/>
        <end position="197"/>
    </location>
</feature>
<accession>A0A0A7CMG6</accession>
<evidence type="ECO:0000256" key="1">
    <source>
        <dbReference type="SAM" id="MobiDB-lite"/>
    </source>
</evidence>
<sequence>MKTSFVALLAVCAIAAADQSRHLRSLVDASVAQPHVPSVDIVAPAAYSIPDESDFSVGIESLDDLSDLSEDSDSNDSDSAELVEADAHELLVALADTQALLTKVQAALDGEVHAKGWRDELAKLKNKTVSFFHGDKAAQIPLESGDEESSDSDASDIEITDIDSDLGFDDLDLTSDNDGDEPEQAAAEGTWEHVKNKTEGTWNKITDWFHGKEAKPASLEAVVAGPADDVDEVKDILASDSDESDLPDSEESGSEESDSDLFESEESGDESLFESNESAEDSDSTDDSLEDGEN</sequence>
<evidence type="ECO:0000256" key="2">
    <source>
        <dbReference type="SAM" id="SignalP"/>
    </source>
</evidence>
<feature type="signal peptide" evidence="2">
    <location>
        <begin position="1"/>
        <end position="17"/>
    </location>
</feature>
<feature type="compositionally biased region" description="Acidic residues" evidence="1">
    <location>
        <begin position="240"/>
        <end position="294"/>
    </location>
</feature>
<feature type="compositionally biased region" description="Acidic residues" evidence="1">
    <location>
        <begin position="166"/>
        <end position="183"/>
    </location>
</feature>
<feature type="chain" id="PRO_5002025843" evidence="2">
    <location>
        <begin position="18"/>
        <end position="294"/>
    </location>
</feature>
<keyword evidence="2" id="KW-0732">Signal</keyword>
<protein>
    <submittedName>
        <fullName evidence="3">Secreted protein</fullName>
    </submittedName>
</protein>
<name>A0A0A7CMG6_ACHHY</name>
<dbReference type="AlphaFoldDB" id="A0A0A7CMG6"/>